<sequence>MHKYAYIQLFKNYKHINASRLIELIKDKVNDMLHFTCAQVALYLCQSCTFSN</sequence>
<accession>J3LVW8</accession>
<dbReference type="Proteomes" id="UP000006038">
    <property type="component" value="Chromosome 4"/>
</dbReference>
<reference evidence="1" key="2">
    <citation type="submission" date="2013-04" db="UniProtKB">
        <authorList>
            <consortium name="EnsemblPlants"/>
        </authorList>
    </citation>
    <scope>IDENTIFICATION</scope>
</reference>
<name>J3LVW8_ORYBR</name>
<protein>
    <submittedName>
        <fullName evidence="1">Uncharacterized protein</fullName>
    </submittedName>
</protein>
<organism evidence="1">
    <name type="scientific">Oryza brachyantha</name>
    <name type="common">malo sina</name>
    <dbReference type="NCBI Taxonomy" id="4533"/>
    <lineage>
        <taxon>Eukaryota</taxon>
        <taxon>Viridiplantae</taxon>
        <taxon>Streptophyta</taxon>
        <taxon>Embryophyta</taxon>
        <taxon>Tracheophyta</taxon>
        <taxon>Spermatophyta</taxon>
        <taxon>Magnoliopsida</taxon>
        <taxon>Liliopsida</taxon>
        <taxon>Poales</taxon>
        <taxon>Poaceae</taxon>
        <taxon>BOP clade</taxon>
        <taxon>Oryzoideae</taxon>
        <taxon>Oryzeae</taxon>
        <taxon>Oryzinae</taxon>
        <taxon>Oryza</taxon>
    </lineage>
</organism>
<keyword evidence="2" id="KW-1185">Reference proteome</keyword>
<reference evidence="1" key="1">
    <citation type="journal article" date="2013" name="Nat. Commun.">
        <title>Whole-genome sequencing of Oryza brachyantha reveals mechanisms underlying Oryza genome evolution.</title>
        <authorList>
            <person name="Chen J."/>
            <person name="Huang Q."/>
            <person name="Gao D."/>
            <person name="Wang J."/>
            <person name="Lang Y."/>
            <person name="Liu T."/>
            <person name="Li B."/>
            <person name="Bai Z."/>
            <person name="Luis Goicoechea J."/>
            <person name="Liang C."/>
            <person name="Chen C."/>
            <person name="Zhang W."/>
            <person name="Sun S."/>
            <person name="Liao Y."/>
            <person name="Zhang X."/>
            <person name="Yang L."/>
            <person name="Song C."/>
            <person name="Wang M."/>
            <person name="Shi J."/>
            <person name="Liu G."/>
            <person name="Liu J."/>
            <person name="Zhou H."/>
            <person name="Zhou W."/>
            <person name="Yu Q."/>
            <person name="An N."/>
            <person name="Chen Y."/>
            <person name="Cai Q."/>
            <person name="Wang B."/>
            <person name="Liu B."/>
            <person name="Min J."/>
            <person name="Huang Y."/>
            <person name="Wu H."/>
            <person name="Li Z."/>
            <person name="Zhang Y."/>
            <person name="Yin Y."/>
            <person name="Song W."/>
            <person name="Jiang J."/>
            <person name="Jackson S.A."/>
            <person name="Wing R.A."/>
            <person name="Wang J."/>
            <person name="Chen M."/>
        </authorList>
    </citation>
    <scope>NUCLEOTIDE SEQUENCE [LARGE SCALE GENOMIC DNA]</scope>
    <source>
        <strain evidence="1">cv. IRGC 101232</strain>
    </source>
</reference>
<dbReference type="HOGENOM" id="CLU_3090456_0_0_1"/>
<dbReference type="Gramene" id="OB04G12930.1">
    <property type="protein sequence ID" value="OB04G12930.1"/>
    <property type="gene ID" value="OB04G12930"/>
</dbReference>
<proteinExistence type="predicted"/>
<evidence type="ECO:0000313" key="1">
    <source>
        <dbReference type="EnsemblPlants" id="OB04G12930.1"/>
    </source>
</evidence>
<evidence type="ECO:0000313" key="2">
    <source>
        <dbReference type="Proteomes" id="UP000006038"/>
    </source>
</evidence>
<dbReference type="AlphaFoldDB" id="J3LVW8"/>
<dbReference type="EnsemblPlants" id="OB04G12930.1">
    <property type="protein sequence ID" value="OB04G12930.1"/>
    <property type="gene ID" value="OB04G12930"/>
</dbReference>